<evidence type="ECO:0000256" key="1">
    <source>
        <dbReference type="ARBA" id="ARBA00007249"/>
    </source>
</evidence>
<dbReference type="SUPFAM" id="SSF50447">
    <property type="entry name" value="Translation proteins"/>
    <property type="match status" value="1"/>
</dbReference>
<dbReference type="CDD" id="cd04165">
    <property type="entry name" value="GTPBP1_like"/>
    <property type="match status" value="1"/>
</dbReference>
<reference evidence="6" key="1">
    <citation type="submission" date="2025-08" db="UniProtKB">
        <authorList>
            <consortium name="Ensembl"/>
        </authorList>
    </citation>
    <scope>IDENTIFICATION</scope>
</reference>
<dbReference type="InterPro" id="IPR009001">
    <property type="entry name" value="Transl_elong_EF1A/Init_IF2_C"/>
</dbReference>
<dbReference type="GO" id="GO:0003746">
    <property type="term" value="F:translation elongation factor activity"/>
    <property type="evidence" value="ECO:0007669"/>
    <property type="project" value="TreeGrafter"/>
</dbReference>
<evidence type="ECO:0000313" key="7">
    <source>
        <dbReference type="Proteomes" id="UP000694402"/>
    </source>
</evidence>
<dbReference type="InterPro" id="IPR004161">
    <property type="entry name" value="EFTu-like_2"/>
</dbReference>
<reference evidence="6" key="2">
    <citation type="submission" date="2025-09" db="UniProtKB">
        <authorList>
            <consortium name="Ensembl"/>
        </authorList>
    </citation>
    <scope>IDENTIFICATION</scope>
</reference>
<dbReference type="InterPro" id="IPR009000">
    <property type="entry name" value="Transl_B-barrel_sf"/>
</dbReference>
<dbReference type="InterPro" id="IPR035531">
    <property type="entry name" value="GTPBP1-like"/>
</dbReference>
<comment type="similarity">
    <text evidence="1">Belongs to the TRAFAC class translation factor GTPase superfamily. Classic translation factor GTPase family. EF-Tu/EF-1A subfamily.</text>
</comment>
<dbReference type="Ensembl" id="ENSOTST00005063397.2">
    <property type="protein sequence ID" value="ENSOTSP00005058240.2"/>
    <property type="gene ID" value="ENSOTSG00005028072.2"/>
</dbReference>
<dbReference type="GeneTree" id="ENSGT00940000155636"/>
<dbReference type="GO" id="GO:0003924">
    <property type="term" value="F:GTPase activity"/>
    <property type="evidence" value="ECO:0007669"/>
    <property type="project" value="InterPro"/>
</dbReference>
<evidence type="ECO:0000313" key="6">
    <source>
        <dbReference type="Ensembl" id="ENSOTSP00005058240.2"/>
    </source>
</evidence>
<organism evidence="6 7">
    <name type="scientific">Oncorhynchus tshawytscha</name>
    <name type="common">Chinook salmon</name>
    <name type="synonym">Salmo tshawytscha</name>
    <dbReference type="NCBI Taxonomy" id="74940"/>
    <lineage>
        <taxon>Eukaryota</taxon>
        <taxon>Metazoa</taxon>
        <taxon>Chordata</taxon>
        <taxon>Craniata</taxon>
        <taxon>Vertebrata</taxon>
        <taxon>Euteleostomi</taxon>
        <taxon>Actinopterygii</taxon>
        <taxon>Neopterygii</taxon>
        <taxon>Teleostei</taxon>
        <taxon>Protacanthopterygii</taxon>
        <taxon>Salmoniformes</taxon>
        <taxon>Salmonidae</taxon>
        <taxon>Salmoninae</taxon>
        <taxon>Oncorhynchus</taxon>
    </lineage>
</organism>
<evidence type="ECO:0000259" key="5">
    <source>
        <dbReference type="PROSITE" id="PS51722"/>
    </source>
</evidence>
<keyword evidence="2" id="KW-0547">Nucleotide-binding</keyword>
<dbReference type="Proteomes" id="UP000694402">
    <property type="component" value="Unassembled WGS sequence"/>
</dbReference>
<keyword evidence="3" id="KW-0342">GTP-binding</keyword>
<keyword evidence="7" id="KW-1185">Reference proteome</keyword>
<evidence type="ECO:0000256" key="3">
    <source>
        <dbReference type="ARBA" id="ARBA00023134"/>
    </source>
</evidence>
<dbReference type="InterPro" id="IPR027417">
    <property type="entry name" value="P-loop_NTPase"/>
</dbReference>
<proteinExistence type="inferred from homology"/>
<name>A0A8C8H618_ONCTS</name>
<dbReference type="InterPro" id="IPR000795">
    <property type="entry name" value="T_Tr_GTP-bd_dom"/>
</dbReference>
<accession>A0A8C8H618</accession>
<dbReference type="Pfam" id="PF03144">
    <property type="entry name" value="GTP_EFTU_D2"/>
    <property type="match status" value="1"/>
</dbReference>
<dbReference type="FunFam" id="2.40.30.10:FF:000014">
    <property type="entry name" value="Probable GTP-binding protein 1"/>
    <property type="match status" value="1"/>
</dbReference>
<dbReference type="FunFam" id="3.40.50.300:FF:000091">
    <property type="entry name" value="Probable GTP-binding protein 1"/>
    <property type="match status" value="1"/>
</dbReference>
<dbReference type="InterPro" id="IPR050055">
    <property type="entry name" value="EF-Tu_GTPase"/>
</dbReference>
<feature type="domain" description="Tr-type G" evidence="5">
    <location>
        <begin position="171"/>
        <end position="386"/>
    </location>
</feature>
<dbReference type="PANTHER" id="PTHR43721:SF3">
    <property type="entry name" value="GTP-BINDING PROTEIN 2"/>
    <property type="match status" value="1"/>
</dbReference>
<dbReference type="SUPFAM" id="SSF50465">
    <property type="entry name" value="EF-Tu/eEF-1alpha/eIF2-gamma C-terminal domain"/>
    <property type="match status" value="1"/>
</dbReference>
<dbReference type="AlphaFoldDB" id="A0A8C8H618"/>
<dbReference type="Gene3D" id="3.40.50.300">
    <property type="entry name" value="P-loop containing nucleotide triphosphate hydrolases"/>
    <property type="match status" value="1"/>
</dbReference>
<protein>
    <recommendedName>
        <fullName evidence="5">Tr-type G domain-containing protein</fullName>
    </recommendedName>
</protein>
<dbReference type="PROSITE" id="PS51722">
    <property type="entry name" value="G_TR_2"/>
    <property type="match status" value="1"/>
</dbReference>
<evidence type="ECO:0000256" key="4">
    <source>
        <dbReference type="SAM" id="MobiDB-lite"/>
    </source>
</evidence>
<dbReference type="Pfam" id="PF00009">
    <property type="entry name" value="GTP_EFTU"/>
    <property type="match status" value="1"/>
</dbReference>
<feature type="compositionally biased region" description="Polar residues" evidence="4">
    <location>
        <begin position="23"/>
        <end position="34"/>
    </location>
</feature>
<dbReference type="PANTHER" id="PTHR43721">
    <property type="entry name" value="ELONGATION FACTOR TU-RELATED"/>
    <property type="match status" value="1"/>
</dbReference>
<dbReference type="Gene3D" id="2.40.30.10">
    <property type="entry name" value="Translation factors"/>
    <property type="match status" value="1"/>
</dbReference>
<dbReference type="SUPFAM" id="SSF52540">
    <property type="entry name" value="P-loop containing nucleoside triphosphate hydrolases"/>
    <property type="match status" value="1"/>
</dbReference>
<feature type="region of interest" description="Disordered" evidence="4">
    <location>
        <begin position="19"/>
        <end position="72"/>
    </location>
</feature>
<dbReference type="CDD" id="cd03694">
    <property type="entry name" value="GTPBP_II"/>
    <property type="match status" value="1"/>
</dbReference>
<sequence length="539" mass="60057">MRKYQAGPVLVQPLTLDQIRPNVRSNLQGPSSGNGRRMTSKKTRLKKGKRRKRRRSKKTKTNKTPPYLPPEAEEGNIEYKLKLVNPTQYRFEHLATQLKWRLQEGRGEAVYQIGVEDNGLLVGLSEGDMRASLKTLRRMAEKYGKRGGLRLRQKLPEKEVLVRKVPDDQQFLDLCVAVLGNVDSGKSTLLGVLTQGELDNGRGRARLDLFRHLHEIQTGRTSSISFEILGFNSKGEVVNYSDSRTAEEICESSSKMITFIDLAGHHKYLKTTIFGLTSYCPDFAMLVVSANTGIAGTTREHLGLAMALKVPIFIVRTVRQLEYVLKLPGCNKVPMVVVSPDDAVTAAQQFAQSSSITPIFTLSSVSGESLALLKVFFNILPPLSNSKEQEELMQQLTEFQVDEIYTVPDVGTVVGGTLYSGVCREGERLVVGPTDEGRFLRLKVGSIHRNRSACRVLRAGQAVTLALSNFDRSLLRKVRGPKMNPTICWQFEAAIVLLFHAKTFRRGFQVTVHVGNVRQTATVECLHGKVSNNNYKLGS</sequence>
<evidence type="ECO:0000256" key="2">
    <source>
        <dbReference type="ARBA" id="ARBA00022741"/>
    </source>
</evidence>
<dbReference type="GO" id="GO:0005525">
    <property type="term" value="F:GTP binding"/>
    <property type="evidence" value="ECO:0007669"/>
    <property type="project" value="UniProtKB-KW"/>
</dbReference>
<feature type="compositionally biased region" description="Basic residues" evidence="4">
    <location>
        <begin position="38"/>
        <end position="61"/>
    </location>
</feature>